<keyword evidence="3" id="KW-1185">Reference proteome</keyword>
<evidence type="ECO:0000256" key="1">
    <source>
        <dbReference type="SAM" id="MobiDB-lite"/>
    </source>
</evidence>
<proteinExistence type="predicted"/>
<name>A0A565BJY0_9BRAS</name>
<feature type="compositionally biased region" description="Basic and acidic residues" evidence="1">
    <location>
        <begin position="39"/>
        <end position="57"/>
    </location>
</feature>
<sequence>MKGYDTPETRQDGFEPISGMEEGGERRDAVRGAIGAESGDGKDGKEKPVGSRGEPSEQRVMMVPF</sequence>
<dbReference type="Proteomes" id="UP000489600">
    <property type="component" value="Unassembled WGS sequence"/>
</dbReference>
<dbReference type="AlphaFoldDB" id="A0A565BJY0"/>
<gene>
    <name evidence="2" type="ORF">ANE_LOCUS11577</name>
</gene>
<dbReference type="EMBL" id="CABITT030000004">
    <property type="protein sequence ID" value="VVB01133.1"/>
    <property type="molecule type" value="Genomic_DNA"/>
</dbReference>
<feature type="compositionally biased region" description="Basic and acidic residues" evidence="1">
    <location>
        <begin position="1"/>
        <end position="13"/>
    </location>
</feature>
<protein>
    <submittedName>
        <fullName evidence="2">Uncharacterized protein</fullName>
    </submittedName>
</protein>
<evidence type="ECO:0000313" key="2">
    <source>
        <dbReference type="EMBL" id="VVB01133.1"/>
    </source>
</evidence>
<organism evidence="2 3">
    <name type="scientific">Arabis nemorensis</name>
    <dbReference type="NCBI Taxonomy" id="586526"/>
    <lineage>
        <taxon>Eukaryota</taxon>
        <taxon>Viridiplantae</taxon>
        <taxon>Streptophyta</taxon>
        <taxon>Embryophyta</taxon>
        <taxon>Tracheophyta</taxon>
        <taxon>Spermatophyta</taxon>
        <taxon>Magnoliopsida</taxon>
        <taxon>eudicotyledons</taxon>
        <taxon>Gunneridae</taxon>
        <taxon>Pentapetalae</taxon>
        <taxon>rosids</taxon>
        <taxon>malvids</taxon>
        <taxon>Brassicales</taxon>
        <taxon>Brassicaceae</taxon>
        <taxon>Arabideae</taxon>
        <taxon>Arabis</taxon>
    </lineage>
</organism>
<feature type="region of interest" description="Disordered" evidence="1">
    <location>
        <begin position="1"/>
        <end position="65"/>
    </location>
</feature>
<accession>A0A565BJY0</accession>
<evidence type="ECO:0000313" key="3">
    <source>
        <dbReference type="Proteomes" id="UP000489600"/>
    </source>
</evidence>
<comment type="caution">
    <text evidence="2">The sequence shown here is derived from an EMBL/GenBank/DDBJ whole genome shotgun (WGS) entry which is preliminary data.</text>
</comment>
<reference evidence="2" key="1">
    <citation type="submission" date="2019-07" db="EMBL/GenBank/DDBJ databases">
        <authorList>
            <person name="Dittberner H."/>
        </authorList>
    </citation>
    <scope>NUCLEOTIDE SEQUENCE [LARGE SCALE GENOMIC DNA]</scope>
</reference>